<dbReference type="PANTHER" id="PTHR24228:SF59">
    <property type="entry name" value="NEUROPEPTIDE RECEPTOR 15"/>
    <property type="match status" value="1"/>
</dbReference>
<dbReference type="SUPFAM" id="SSF81321">
    <property type="entry name" value="Family A G protein-coupled receptor-like"/>
    <property type="match status" value="1"/>
</dbReference>
<keyword evidence="6 9" id="KW-0472">Membrane</keyword>
<keyword evidence="3 9" id="KW-0812">Transmembrane</keyword>
<reference evidence="11" key="1">
    <citation type="submission" date="2021-02" db="EMBL/GenBank/DDBJ databases">
        <authorList>
            <person name="Nowell W R."/>
        </authorList>
    </citation>
    <scope>NUCLEOTIDE SEQUENCE</scope>
</reference>
<keyword evidence="7" id="KW-0675">Receptor</keyword>
<sequence>MTTPNNSQMISSETWFIPIDILSIICLSLTILLAFLFLLIIIHDKTCHTIPMMLIGNSCVAELFLSSVILWMTKFTLQNDLTQNINPDSFCIYRGYIVYVGYCAQNYSYLLQAIYRYIVVIHPTRVFWQSKRVQILLISLVWITAILYAFPHLFTGEIVYIADDQTCQMSLRLSAVSVYNLFYSYVIPIQGIIFIYLKLVRYVKEMSKRVMPANLLSRAQRELRMVFRIMILISTLLALGIPYATFILMGYFTQPPEHSFRIAYVFVCISLLIIILILFNGTDPVRLSLMKQINRRPNTVIAGRT</sequence>
<evidence type="ECO:0000256" key="7">
    <source>
        <dbReference type="ARBA" id="ARBA00023170"/>
    </source>
</evidence>
<comment type="caution">
    <text evidence="11">The sequence shown here is derived from an EMBL/GenBank/DDBJ whole genome shotgun (WGS) entry which is preliminary data.</text>
</comment>
<keyword evidence="5" id="KW-0297">G-protein coupled receptor</keyword>
<dbReference type="PANTHER" id="PTHR24228">
    <property type="entry name" value="B2 BRADYKININ RECEPTOR/ANGIOTENSIN II RECEPTOR"/>
    <property type="match status" value="1"/>
</dbReference>
<evidence type="ECO:0000256" key="9">
    <source>
        <dbReference type="SAM" id="Phobius"/>
    </source>
</evidence>
<dbReference type="InterPro" id="IPR000276">
    <property type="entry name" value="GPCR_Rhodpsn"/>
</dbReference>
<feature type="transmembrane region" description="Helical" evidence="9">
    <location>
        <begin position="15"/>
        <end position="42"/>
    </location>
</feature>
<dbReference type="Proteomes" id="UP000663852">
    <property type="component" value="Unassembled WGS sequence"/>
</dbReference>
<dbReference type="GO" id="GO:0005886">
    <property type="term" value="C:plasma membrane"/>
    <property type="evidence" value="ECO:0007669"/>
    <property type="project" value="UniProtKB-SubCell"/>
</dbReference>
<evidence type="ECO:0000256" key="3">
    <source>
        <dbReference type="ARBA" id="ARBA00022692"/>
    </source>
</evidence>
<dbReference type="Pfam" id="PF00001">
    <property type="entry name" value="7tm_1"/>
    <property type="match status" value="1"/>
</dbReference>
<dbReference type="CDD" id="cd00637">
    <property type="entry name" value="7tm_classA_rhodopsin-like"/>
    <property type="match status" value="1"/>
</dbReference>
<feature type="transmembrane region" description="Helical" evidence="9">
    <location>
        <begin position="54"/>
        <end position="73"/>
    </location>
</feature>
<dbReference type="OrthoDB" id="10044919at2759"/>
<evidence type="ECO:0000256" key="8">
    <source>
        <dbReference type="ARBA" id="ARBA00023224"/>
    </source>
</evidence>
<protein>
    <recommendedName>
        <fullName evidence="10">G-protein coupled receptors family 1 profile domain-containing protein</fullName>
    </recommendedName>
</protein>
<evidence type="ECO:0000259" key="10">
    <source>
        <dbReference type="PROSITE" id="PS50262"/>
    </source>
</evidence>
<organism evidence="11 12">
    <name type="scientific">Adineta ricciae</name>
    <name type="common">Rotifer</name>
    <dbReference type="NCBI Taxonomy" id="249248"/>
    <lineage>
        <taxon>Eukaryota</taxon>
        <taxon>Metazoa</taxon>
        <taxon>Spiralia</taxon>
        <taxon>Gnathifera</taxon>
        <taxon>Rotifera</taxon>
        <taxon>Eurotatoria</taxon>
        <taxon>Bdelloidea</taxon>
        <taxon>Adinetida</taxon>
        <taxon>Adinetidae</taxon>
        <taxon>Adineta</taxon>
    </lineage>
</organism>
<evidence type="ECO:0000256" key="1">
    <source>
        <dbReference type="ARBA" id="ARBA00004651"/>
    </source>
</evidence>
<proteinExistence type="predicted"/>
<evidence type="ECO:0000313" key="12">
    <source>
        <dbReference type="Proteomes" id="UP000663852"/>
    </source>
</evidence>
<evidence type="ECO:0000256" key="4">
    <source>
        <dbReference type="ARBA" id="ARBA00022989"/>
    </source>
</evidence>
<evidence type="ECO:0000256" key="6">
    <source>
        <dbReference type="ARBA" id="ARBA00023136"/>
    </source>
</evidence>
<dbReference type="AlphaFoldDB" id="A0A814AVX4"/>
<evidence type="ECO:0000256" key="2">
    <source>
        <dbReference type="ARBA" id="ARBA00022475"/>
    </source>
</evidence>
<feature type="transmembrane region" description="Helical" evidence="9">
    <location>
        <begin position="225"/>
        <end position="250"/>
    </location>
</feature>
<keyword evidence="8" id="KW-0807">Transducer</keyword>
<dbReference type="GO" id="GO:0004930">
    <property type="term" value="F:G protein-coupled receptor activity"/>
    <property type="evidence" value="ECO:0007669"/>
    <property type="project" value="UniProtKB-KW"/>
</dbReference>
<keyword evidence="2" id="KW-1003">Cell membrane</keyword>
<dbReference type="Gene3D" id="1.20.1070.10">
    <property type="entry name" value="Rhodopsin 7-helix transmembrane proteins"/>
    <property type="match status" value="1"/>
</dbReference>
<comment type="subcellular location">
    <subcellularLocation>
        <location evidence="1">Cell membrane</location>
        <topology evidence="1">Multi-pass membrane protein</topology>
    </subcellularLocation>
</comment>
<evidence type="ECO:0000313" key="11">
    <source>
        <dbReference type="EMBL" id="CAF0920365.1"/>
    </source>
</evidence>
<name>A0A814AVX4_ADIRI</name>
<dbReference type="InterPro" id="IPR017452">
    <property type="entry name" value="GPCR_Rhodpsn_7TM"/>
</dbReference>
<feature type="transmembrane region" description="Helical" evidence="9">
    <location>
        <begin position="182"/>
        <end position="204"/>
    </location>
</feature>
<accession>A0A814AVX4</accession>
<dbReference type="PROSITE" id="PS50262">
    <property type="entry name" value="G_PROTEIN_RECEP_F1_2"/>
    <property type="match status" value="1"/>
</dbReference>
<feature type="domain" description="G-protein coupled receptors family 1 profile" evidence="10">
    <location>
        <begin position="33"/>
        <end position="287"/>
    </location>
</feature>
<keyword evidence="4 9" id="KW-1133">Transmembrane helix</keyword>
<dbReference type="EMBL" id="CAJNOJ010000038">
    <property type="protein sequence ID" value="CAF0920365.1"/>
    <property type="molecule type" value="Genomic_DNA"/>
</dbReference>
<gene>
    <name evidence="11" type="ORF">EDS130_LOCUS10732</name>
</gene>
<feature type="transmembrane region" description="Helical" evidence="9">
    <location>
        <begin position="262"/>
        <end position="281"/>
    </location>
</feature>
<evidence type="ECO:0000256" key="5">
    <source>
        <dbReference type="ARBA" id="ARBA00023040"/>
    </source>
</evidence>
<feature type="transmembrane region" description="Helical" evidence="9">
    <location>
        <begin position="93"/>
        <end position="115"/>
    </location>
</feature>
<feature type="transmembrane region" description="Helical" evidence="9">
    <location>
        <begin position="135"/>
        <end position="162"/>
    </location>
</feature>